<evidence type="ECO:0000259" key="2">
    <source>
        <dbReference type="Pfam" id="PF17293"/>
    </source>
</evidence>
<feature type="domain" description="Arm DNA-binding" evidence="2">
    <location>
        <begin position="26"/>
        <end position="78"/>
    </location>
</feature>
<sequence>MIEAHPRENKDKTVGYLNILYRYDYKHYFSLGIKIQMKHWDSKKKKLNPKVKGSAEINDKINEAIRTIEFRSNSLMEKGEEPTVALVKEYWDYCQAGDKWHKERDEANKPMFERIASTRPLEIEELEALLAKKKRELDRALFKLGRETPDEVTTPSAPLMLEMLYKYIRKRTGVPLEVTQKNNGDKFSGVERQWRSWANTLIEFTKSKHAKSAELTFDLQNLNGDFYDAYAAFLMNPETYDLFNNTFGAHVKKLKTFLRWCDTDQNKAVDRRYKDFKILEEKKTIVCFTIEEIDLLWNWKPTLKRAHKDAIDIQKYIDFTVFSFLTGFRISDVLQVQDMRIDGEFLKGTTIKTNNHFKVPLLIDDRILEILNKYNFNLRLFSDTEYNRSIKGILKEFCKEHDLRQDTVPIKRFKLKKGYPTEVYFWDEYSSHCNRRGFVSYAYDMGYDIKEIKEIIGTSSDREIEKYLKKKENHLTEKLRKIRRFQELEELEAKRLGNTV</sequence>
<dbReference type="GO" id="GO:0015074">
    <property type="term" value="P:DNA integration"/>
    <property type="evidence" value="ECO:0007669"/>
    <property type="project" value="InterPro"/>
</dbReference>
<keyword evidence="4" id="KW-1185">Reference proteome</keyword>
<evidence type="ECO:0000256" key="1">
    <source>
        <dbReference type="ARBA" id="ARBA00023172"/>
    </source>
</evidence>
<dbReference type="OrthoDB" id="1493636at2"/>
<evidence type="ECO:0000313" key="4">
    <source>
        <dbReference type="Proteomes" id="UP000271010"/>
    </source>
</evidence>
<dbReference type="InterPro" id="IPR011010">
    <property type="entry name" value="DNA_brk_join_enz"/>
</dbReference>
<reference evidence="3 4" key="1">
    <citation type="submission" date="2018-11" db="EMBL/GenBank/DDBJ databases">
        <title>Rufibacter latericius sp. nov., isolated from water in Baiyang Lake.</title>
        <authorList>
            <person name="Yang Y."/>
        </authorList>
    </citation>
    <scope>NUCLEOTIDE SEQUENCE [LARGE SCALE GENOMIC DNA]</scope>
    <source>
        <strain evidence="3 4">MCC P1</strain>
    </source>
</reference>
<dbReference type="GO" id="GO:0003677">
    <property type="term" value="F:DNA binding"/>
    <property type="evidence" value="ECO:0007669"/>
    <property type="project" value="InterPro"/>
</dbReference>
<gene>
    <name evidence="3" type="ORF">EFA69_14560</name>
</gene>
<organism evidence="3 4">
    <name type="scientific">Rufibacter immobilis</name>
    <dbReference type="NCBI Taxonomy" id="1348778"/>
    <lineage>
        <taxon>Bacteria</taxon>
        <taxon>Pseudomonadati</taxon>
        <taxon>Bacteroidota</taxon>
        <taxon>Cytophagia</taxon>
        <taxon>Cytophagales</taxon>
        <taxon>Hymenobacteraceae</taxon>
        <taxon>Rufibacter</taxon>
    </lineage>
</organism>
<protein>
    <recommendedName>
        <fullName evidence="2">Arm DNA-binding domain-containing protein</fullName>
    </recommendedName>
</protein>
<dbReference type="SUPFAM" id="SSF56349">
    <property type="entry name" value="DNA breaking-rejoining enzymes"/>
    <property type="match status" value="1"/>
</dbReference>
<dbReference type="Proteomes" id="UP000271010">
    <property type="component" value="Unassembled WGS sequence"/>
</dbReference>
<evidence type="ECO:0000313" key="3">
    <source>
        <dbReference type="EMBL" id="RNI27360.1"/>
    </source>
</evidence>
<dbReference type="AlphaFoldDB" id="A0A3M9MP99"/>
<dbReference type="GO" id="GO:0006310">
    <property type="term" value="P:DNA recombination"/>
    <property type="evidence" value="ECO:0007669"/>
    <property type="project" value="UniProtKB-KW"/>
</dbReference>
<dbReference type="EMBL" id="RJJE01000017">
    <property type="protein sequence ID" value="RNI27360.1"/>
    <property type="molecule type" value="Genomic_DNA"/>
</dbReference>
<dbReference type="InterPro" id="IPR013762">
    <property type="entry name" value="Integrase-like_cat_sf"/>
</dbReference>
<dbReference type="InterPro" id="IPR035386">
    <property type="entry name" value="Arm-DNA-bind_5"/>
</dbReference>
<proteinExistence type="predicted"/>
<dbReference type="Pfam" id="PF17293">
    <property type="entry name" value="Arm-DNA-bind_5"/>
    <property type="match status" value="1"/>
</dbReference>
<dbReference type="RefSeq" id="WP_123133828.1">
    <property type="nucleotide sequence ID" value="NZ_RJJE01000017.1"/>
</dbReference>
<name>A0A3M9MP99_9BACT</name>
<accession>A0A3M9MP99</accession>
<dbReference type="Gene3D" id="1.10.443.10">
    <property type="entry name" value="Intergrase catalytic core"/>
    <property type="match status" value="1"/>
</dbReference>
<keyword evidence="1" id="KW-0233">DNA recombination</keyword>
<comment type="caution">
    <text evidence="3">The sequence shown here is derived from an EMBL/GenBank/DDBJ whole genome shotgun (WGS) entry which is preliminary data.</text>
</comment>